<dbReference type="OrthoDB" id="36333at10239"/>
<gene>
    <name evidence="1" type="ORF">BPS17W1_109</name>
</gene>
<dbReference type="EMBL" id="MG646669">
    <property type="protein sequence ID" value="AUM59197.1"/>
    <property type="molecule type" value="Genomic_DNA"/>
</dbReference>
<name>A0A2I6PGP9_9CAUD</name>
<accession>A0A2I6PGP9</accession>
<sequence>MLLSYNWLLRLPCKQLIRVRILVGAPVQRSSERPLVSTEDRNKFHGVELAAQLQTSFILA</sequence>
<dbReference type="Proteomes" id="UP000241219">
    <property type="component" value="Segment"/>
</dbReference>
<protein>
    <submittedName>
        <fullName evidence="1">Uncharacterized protein</fullName>
    </submittedName>
</protein>
<keyword evidence="2" id="KW-1185">Reference proteome</keyword>
<evidence type="ECO:0000313" key="1">
    <source>
        <dbReference type="EMBL" id="AUM59197.1"/>
    </source>
</evidence>
<proteinExistence type="predicted"/>
<evidence type="ECO:0000313" key="2">
    <source>
        <dbReference type="Proteomes" id="UP000241219"/>
    </source>
</evidence>
<organism evidence="1 2">
    <name type="scientific">Salmonella phage BPS17W1</name>
    <dbReference type="NCBI Taxonomy" id="2060124"/>
    <lineage>
        <taxon>Viruses</taxon>
        <taxon>Duplodnaviria</taxon>
        <taxon>Heunggongvirae</taxon>
        <taxon>Uroviricota</taxon>
        <taxon>Caudoviricetes</taxon>
        <taxon>Andersonviridae</taxon>
        <taxon>Ounavirinae</taxon>
        <taxon>Felixounavirus</taxon>
        <taxon>Felixounavirus BPS17W1</taxon>
    </lineage>
</organism>
<reference evidence="1 2" key="1">
    <citation type="submission" date="2017-12" db="EMBL/GenBank/DDBJ databases">
        <title>Salmonella phage assemble.</title>
        <authorList>
            <person name="Han H."/>
            <person name="Li X."/>
            <person name="Wang X."/>
            <person name="Zheng S."/>
            <person name="Zhang C."/>
            <person name="Zou Y."/>
            <person name="Zou J."/>
        </authorList>
    </citation>
    <scope>NUCLEOTIDE SEQUENCE [LARGE SCALE GENOMIC DNA]</scope>
</reference>